<reference evidence="3" key="1">
    <citation type="journal article" date="2019" name="Int. J. Syst. Evol. Microbiol.">
        <title>The Global Catalogue of Microorganisms (GCM) 10K type strain sequencing project: providing services to taxonomists for standard genome sequencing and annotation.</title>
        <authorList>
            <consortium name="The Broad Institute Genomics Platform"/>
            <consortium name="The Broad Institute Genome Sequencing Center for Infectious Disease"/>
            <person name="Wu L."/>
            <person name="Ma J."/>
        </authorList>
    </citation>
    <scope>NUCLEOTIDE SEQUENCE [LARGE SCALE GENOMIC DNA]</scope>
    <source>
        <strain evidence="3">ZS-35-S2</strain>
    </source>
</reference>
<dbReference type="InterPro" id="IPR037401">
    <property type="entry name" value="SnoaL-like"/>
</dbReference>
<dbReference type="Proteomes" id="UP001596203">
    <property type="component" value="Unassembled WGS sequence"/>
</dbReference>
<dbReference type="Gene3D" id="3.10.450.50">
    <property type="match status" value="1"/>
</dbReference>
<gene>
    <name evidence="2" type="ORF">ACFP2T_11815</name>
</gene>
<evidence type="ECO:0000259" key="1">
    <source>
        <dbReference type="Pfam" id="PF12680"/>
    </source>
</evidence>
<protein>
    <submittedName>
        <fullName evidence="2">Nuclear transport factor 2 family protein</fullName>
    </submittedName>
</protein>
<sequence>MADRYVSLIRKGRFDLVGQLMAPDVLRIAPMETGGAPVELRGMASIMDNSRRLNADTEMHRVEVAGPFLDGDRFAVRFTFDETHLPTGVRGTTSKMSLYTVSGGLIAREEVHYFDPPRMLGQQGRGD</sequence>
<dbReference type="InterPro" id="IPR032710">
    <property type="entry name" value="NTF2-like_dom_sf"/>
</dbReference>
<organism evidence="2 3">
    <name type="scientific">Plantactinospora solaniradicis</name>
    <dbReference type="NCBI Taxonomy" id="1723736"/>
    <lineage>
        <taxon>Bacteria</taxon>
        <taxon>Bacillati</taxon>
        <taxon>Actinomycetota</taxon>
        <taxon>Actinomycetes</taxon>
        <taxon>Micromonosporales</taxon>
        <taxon>Micromonosporaceae</taxon>
        <taxon>Plantactinospora</taxon>
    </lineage>
</organism>
<accession>A0ABW1K5Z4</accession>
<evidence type="ECO:0000313" key="3">
    <source>
        <dbReference type="Proteomes" id="UP001596203"/>
    </source>
</evidence>
<proteinExistence type="predicted"/>
<evidence type="ECO:0000313" key="2">
    <source>
        <dbReference type="EMBL" id="MFC6016890.1"/>
    </source>
</evidence>
<dbReference type="SUPFAM" id="SSF54427">
    <property type="entry name" value="NTF2-like"/>
    <property type="match status" value="1"/>
</dbReference>
<dbReference type="RefSeq" id="WP_377420928.1">
    <property type="nucleotide sequence ID" value="NZ_JBHSPR010000008.1"/>
</dbReference>
<feature type="domain" description="SnoaL-like" evidence="1">
    <location>
        <begin position="3"/>
        <end position="108"/>
    </location>
</feature>
<dbReference type="EMBL" id="JBHSPR010000008">
    <property type="protein sequence ID" value="MFC6016890.1"/>
    <property type="molecule type" value="Genomic_DNA"/>
</dbReference>
<comment type="caution">
    <text evidence="2">The sequence shown here is derived from an EMBL/GenBank/DDBJ whole genome shotgun (WGS) entry which is preliminary data.</text>
</comment>
<keyword evidence="3" id="KW-1185">Reference proteome</keyword>
<dbReference type="Pfam" id="PF12680">
    <property type="entry name" value="SnoaL_2"/>
    <property type="match status" value="1"/>
</dbReference>
<name>A0ABW1K5Z4_9ACTN</name>